<comment type="caution">
    <text evidence="2">The sequence shown here is derived from an EMBL/GenBank/DDBJ whole genome shotgun (WGS) entry which is preliminary data.</text>
</comment>
<accession>A0AA39F9V9</accession>
<name>A0AA39F9V9_9HYME</name>
<protein>
    <submittedName>
        <fullName evidence="2">Uncharacterized protein</fullName>
    </submittedName>
</protein>
<feature type="compositionally biased region" description="Polar residues" evidence="1">
    <location>
        <begin position="47"/>
        <end position="56"/>
    </location>
</feature>
<keyword evidence="3" id="KW-1185">Reference proteome</keyword>
<feature type="compositionally biased region" description="Polar residues" evidence="1">
    <location>
        <begin position="64"/>
        <end position="77"/>
    </location>
</feature>
<organism evidence="2 3">
    <name type="scientific">Microctonus aethiopoides</name>
    <dbReference type="NCBI Taxonomy" id="144406"/>
    <lineage>
        <taxon>Eukaryota</taxon>
        <taxon>Metazoa</taxon>
        <taxon>Ecdysozoa</taxon>
        <taxon>Arthropoda</taxon>
        <taxon>Hexapoda</taxon>
        <taxon>Insecta</taxon>
        <taxon>Pterygota</taxon>
        <taxon>Neoptera</taxon>
        <taxon>Endopterygota</taxon>
        <taxon>Hymenoptera</taxon>
        <taxon>Apocrita</taxon>
        <taxon>Ichneumonoidea</taxon>
        <taxon>Braconidae</taxon>
        <taxon>Euphorinae</taxon>
        <taxon>Microctonus</taxon>
    </lineage>
</organism>
<evidence type="ECO:0000256" key="1">
    <source>
        <dbReference type="SAM" id="MobiDB-lite"/>
    </source>
</evidence>
<reference evidence="2" key="1">
    <citation type="journal article" date="2023" name="bioRxiv">
        <title>Scaffold-level genome assemblies of two parasitoid biocontrol wasps reveal the parthenogenesis mechanism and an associated novel virus.</title>
        <authorList>
            <person name="Inwood S."/>
            <person name="Skelly J."/>
            <person name="Guhlin J."/>
            <person name="Harrop T."/>
            <person name="Goldson S."/>
            <person name="Dearden P."/>
        </authorList>
    </citation>
    <scope>NUCLEOTIDE SEQUENCE</scope>
    <source>
        <strain evidence="2">Irish</strain>
        <tissue evidence="2">Whole body</tissue>
    </source>
</reference>
<dbReference type="AlphaFoldDB" id="A0AA39F9V9"/>
<dbReference type="Proteomes" id="UP001168990">
    <property type="component" value="Unassembled WGS sequence"/>
</dbReference>
<proteinExistence type="predicted"/>
<evidence type="ECO:0000313" key="2">
    <source>
        <dbReference type="EMBL" id="KAK0165632.1"/>
    </source>
</evidence>
<feature type="compositionally biased region" description="Basic and acidic residues" evidence="1">
    <location>
        <begin position="95"/>
        <end position="111"/>
    </location>
</feature>
<feature type="region of interest" description="Disordered" evidence="1">
    <location>
        <begin position="37"/>
        <end position="111"/>
    </location>
</feature>
<gene>
    <name evidence="2" type="ORF">PV328_004134</name>
</gene>
<feature type="compositionally biased region" description="Basic and acidic residues" evidence="1">
    <location>
        <begin position="37"/>
        <end position="46"/>
    </location>
</feature>
<reference evidence="2" key="2">
    <citation type="submission" date="2023-03" db="EMBL/GenBank/DDBJ databases">
        <authorList>
            <person name="Inwood S.N."/>
            <person name="Skelly J.G."/>
            <person name="Guhlin J."/>
            <person name="Harrop T.W.R."/>
            <person name="Goldson S.G."/>
            <person name="Dearden P.K."/>
        </authorList>
    </citation>
    <scope>NUCLEOTIDE SEQUENCE</scope>
    <source>
        <strain evidence="2">Irish</strain>
        <tissue evidence="2">Whole body</tissue>
    </source>
</reference>
<evidence type="ECO:0000313" key="3">
    <source>
        <dbReference type="Proteomes" id="UP001168990"/>
    </source>
</evidence>
<sequence>MIKTERTRSASICAPGFSSVEYISGNVPTSNVKENIEKKQQERTGRNEISLSSSTPTRKRRPASRSQSARVSGGNKNISRKSPVKVYRNSGDNTHQNEEKSYTHREGGQKE</sequence>
<dbReference type="EMBL" id="JAQQBS010001422">
    <property type="protein sequence ID" value="KAK0165632.1"/>
    <property type="molecule type" value="Genomic_DNA"/>
</dbReference>